<accession>A0A418N8D0</accession>
<name>A0A418N8D0_9FLAO</name>
<gene>
    <name evidence="1" type="ORF">D2U88_07940</name>
</gene>
<dbReference type="AlphaFoldDB" id="A0A418N8D0"/>
<reference evidence="1 2" key="1">
    <citation type="submission" date="2018-08" db="EMBL/GenBank/DDBJ databases">
        <title>Proposal of Muricauda 72 sp.nov. and Muricauda NH166 sp.nov., isolated from seawater.</title>
        <authorList>
            <person name="Cheng H."/>
            <person name="Wu Y.-H."/>
            <person name="Guo L.-L."/>
            <person name="Xu X.-W."/>
        </authorList>
    </citation>
    <scope>NUCLEOTIDE SEQUENCE [LARGE SCALE GENOMIC DNA]</scope>
    <source>
        <strain evidence="1 2">NH166</strain>
    </source>
</reference>
<dbReference type="Proteomes" id="UP000284189">
    <property type="component" value="Unassembled WGS sequence"/>
</dbReference>
<evidence type="ECO:0000313" key="2">
    <source>
        <dbReference type="Proteomes" id="UP000284189"/>
    </source>
</evidence>
<proteinExistence type="predicted"/>
<protein>
    <submittedName>
        <fullName evidence="1">Uncharacterized protein</fullName>
    </submittedName>
</protein>
<organism evidence="1 2">
    <name type="scientific">Flagellimonas aequoris</name>
    <dbReference type="NCBI Taxonomy" id="2306997"/>
    <lineage>
        <taxon>Bacteria</taxon>
        <taxon>Pseudomonadati</taxon>
        <taxon>Bacteroidota</taxon>
        <taxon>Flavobacteriia</taxon>
        <taxon>Flavobacteriales</taxon>
        <taxon>Flavobacteriaceae</taxon>
        <taxon>Flagellimonas</taxon>
    </lineage>
</organism>
<sequence length="64" mass="7413">MILFHCSDYSPNFPYLVDKSHVFCDDGDLWYNFSWDDKHLSAVHSPIGMFFGMGQDLHIIGECL</sequence>
<evidence type="ECO:0000313" key="1">
    <source>
        <dbReference type="EMBL" id="RIV71312.1"/>
    </source>
</evidence>
<comment type="caution">
    <text evidence="1">The sequence shown here is derived from an EMBL/GenBank/DDBJ whole genome shotgun (WGS) entry which is preliminary data.</text>
</comment>
<dbReference type="EMBL" id="QXFJ01000018">
    <property type="protein sequence ID" value="RIV71312.1"/>
    <property type="molecule type" value="Genomic_DNA"/>
</dbReference>